<evidence type="ECO:0000313" key="2">
    <source>
        <dbReference type="EMBL" id="MBC3948943.1"/>
    </source>
</evidence>
<dbReference type="Proteomes" id="UP000651852">
    <property type="component" value="Unassembled WGS sequence"/>
</dbReference>
<feature type="transmembrane region" description="Helical" evidence="1">
    <location>
        <begin position="43"/>
        <end position="69"/>
    </location>
</feature>
<dbReference type="RefSeq" id="WP_187520585.1">
    <property type="nucleotide sequence ID" value="NZ_JACONW010000010.1"/>
</dbReference>
<feature type="transmembrane region" description="Helical" evidence="1">
    <location>
        <begin position="90"/>
        <end position="108"/>
    </location>
</feature>
<gene>
    <name evidence="2" type="ORF">H8S59_04085</name>
</gene>
<keyword evidence="3" id="KW-1185">Reference proteome</keyword>
<dbReference type="EMBL" id="JACONW010000010">
    <property type="protein sequence ID" value="MBC3948943.1"/>
    <property type="molecule type" value="Genomic_DNA"/>
</dbReference>
<organism evidence="2 3">
    <name type="scientific">Pseudomonas folii</name>
    <dbReference type="NCBI Taxonomy" id="2762593"/>
    <lineage>
        <taxon>Bacteria</taxon>
        <taxon>Pseudomonadati</taxon>
        <taxon>Pseudomonadota</taxon>
        <taxon>Gammaproteobacteria</taxon>
        <taxon>Pseudomonadales</taxon>
        <taxon>Pseudomonadaceae</taxon>
        <taxon>Pseudomonas</taxon>
    </lineage>
</organism>
<protein>
    <recommendedName>
        <fullName evidence="4">DUF4149 domain-containing protein</fullName>
    </recommendedName>
</protein>
<proteinExistence type="predicted"/>
<sequence length="113" mass="11645">MITLVFFAVTLAGLAYPAIVMFRVVNADAKGGLSKVLTAGTLFKMSLSFMVLCLASGAIFLGGSASGISGSGGNAENQQFLDTASHISEFCLYTSLALAVIALISYALKKNAL</sequence>
<reference evidence="2 3" key="1">
    <citation type="submission" date="2020-08" db="EMBL/GenBank/DDBJ databases">
        <title>Putative novel bacterial strains isolated from necrotic wheat leaf tissues caused by Xanthomonas translucens.</title>
        <authorList>
            <person name="Tambong J.T."/>
        </authorList>
    </citation>
    <scope>NUCLEOTIDE SEQUENCE [LARGE SCALE GENOMIC DNA]</scope>
    <source>
        <strain evidence="2 3">DOAB 1069</strain>
    </source>
</reference>
<keyword evidence="1" id="KW-1133">Transmembrane helix</keyword>
<keyword evidence="1" id="KW-0812">Transmembrane</keyword>
<name>A0ABR7AVI8_9PSED</name>
<comment type="caution">
    <text evidence="2">The sequence shown here is derived from an EMBL/GenBank/DDBJ whole genome shotgun (WGS) entry which is preliminary data.</text>
</comment>
<accession>A0ABR7AVI8</accession>
<evidence type="ECO:0000313" key="3">
    <source>
        <dbReference type="Proteomes" id="UP000651852"/>
    </source>
</evidence>
<keyword evidence="1" id="KW-0472">Membrane</keyword>
<evidence type="ECO:0008006" key="4">
    <source>
        <dbReference type="Google" id="ProtNLM"/>
    </source>
</evidence>
<evidence type="ECO:0000256" key="1">
    <source>
        <dbReference type="SAM" id="Phobius"/>
    </source>
</evidence>